<gene>
    <name evidence="1" type="ORF">POCULU_LOCUS11264</name>
</gene>
<evidence type="ECO:0000313" key="1">
    <source>
        <dbReference type="EMBL" id="CAG8676590.1"/>
    </source>
</evidence>
<accession>A0A9N9HFI7</accession>
<sequence>MSAIATKIVGKYNLTPGMSTSDLSKYTSELLKDLTDDRKRNQARRRLRDGFKFSDEKISILIPTQKSGRRKVVNLTTLNKVSTNSDSV</sequence>
<evidence type="ECO:0000313" key="2">
    <source>
        <dbReference type="Proteomes" id="UP000789572"/>
    </source>
</evidence>
<protein>
    <submittedName>
        <fullName evidence="1">5731_t:CDS:1</fullName>
    </submittedName>
</protein>
<comment type="caution">
    <text evidence="1">The sequence shown here is derived from an EMBL/GenBank/DDBJ whole genome shotgun (WGS) entry which is preliminary data.</text>
</comment>
<proteinExistence type="predicted"/>
<name>A0A9N9HFI7_9GLOM</name>
<dbReference type="OrthoDB" id="2380651at2759"/>
<keyword evidence="2" id="KW-1185">Reference proteome</keyword>
<organism evidence="1 2">
    <name type="scientific">Paraglomus occultum</name>
    <dbReference type="NCBI Taxonomy" id="144539"/>
    <lineage>
        <taxon>Eukaryota</taxon>
        <taxon>Fungi</taxon>
        <taxon>Fungi incertae sedis</taxon>
        <taxon>Mucoromycota</taxon>
        <taxon>Glomeromycotina</taxon>
        <taxon>Glomeromycetes</taxon>
        <taxon>Paraglomerales</taxon>
        <taxon>Paraglomeraceae</taxon>
        <taxon>Paraglomus</taxon>
    </lineage>
</organism>
<dbReference type="Proteomes" id="UP000789572">
    <property type="component" value="Unassembled WGS sequence"/>
</dbReference>
<dbReference type="EMBL" id="CAJVPJ010007612">
    <property type="protein sequence ID" value="CAG8676590.1"/>
    <property type="molecule type" value="Genomic_DNA"/>
</dbReference>
<reference evidence="1" key="1">
    <citation type="submission" date="2021-06" db="EMBL/GenBank/DDBJ databases">
        <authorList>
            <person name="Kallberg Y."/>
            <person name="Tangrot J."/>
            <person name="Rosling A."/>
        </authorList>
    </citation>
    <scope>NUCLEOTIDE SEQUENCE</scope>
    <source>
        <strain evidence="1">IA702</strain>
    </source>
</reference>
<dbReference type="AlphaFoldDB" id="A0A9N9HFI7"/>
<feature type="non-terminal residue" evidence="1">
    <location>
        <position position="88"/>
    </location>
</feature>